<feature type="transmembrane region" description="Helical" evidence="6">
    <location>
        <begin position="25"/>
        <end position="44"/>
    </location>
</feature>
<feature type="transmembrane region" description="Helical" evidence="6">
    <location>
        <begin position="278"/>
        <end position="303"/>
    </location>
</feature>
<evidence type="ECO:0000256" key="1">
    <source>
        <dbReference type="ARBA" id="ARBA00004651"/>
    </source>
</evidence>
<comment type="caution">
    <text evidence="8">The sequence shown here is derived from an EMBL/GenBank/DDBJ whole genome shotgun (WGS) entry which is preliminary data.</text>
</comment>
<evidence type="ECO:0000256" key="6">
    <source>
        <dbReference type="SAM" id="Phobius"/>
    </source>
</evidence>
<feature type="transmembrane region" description="Helical" evidence="6">
    <location>
        <begin position="309"/>
        <end position="331"/>
    </location>
</feature>
<dbReference type="Proteomes" id="UP000051835">
    <property type="component" value="Unassembled WGS sequence"/>
</dbReference>
<organism evidence="8 9">
    <name type="scientific">Levilactobacillus spicheri DSM 15429</name>
    <dbReference type="NCBI Taxonomy" id="1423805"/>
    <lineage>
        <taxon>Bacteria</taxon>
        <taxon>Bacillati</taxon>
        <taxon>Bacillota</taxon>
        <taxon>Bacilli</taxon>
        <taxon>Lactobacillales</taxon>
        <taxon>Lactobacillaceae</taxon>
        <taxon>Levilactobacillus</taxon>
    </lineage>
</organism>
<keyword evidence="4 6" id="KW-1133">Transmembrane helix</keyword>
<keyword evidence="3 6" id="KW-0812">Transmembrane</keyword>
<feature type="transmembrane region" description="Helical" evidence="6">
    <location>
        <begin position="448"/>
        <end position="469"/>
    </location>
</feature>
<comment type="subcellular location">
    <subcellularLocation>
        <location evidence="1">Cell membrane</location>
        <topology evidence="1">Multi-pass membrane protein</topology>
    </subcellularLocation>
</comment>
<keyword evidence="2" id="KW-0813">Transport</keyword>
<name>A0A0R1QQA4_9LACO</name>
<dbReference type="PANTHER" id="PTHR42718:SF9">
    <property type="entry name" value="MAJOR FACILITATOR SUPERFAMILY MULTIDRUG TRANSPORTER MFSC"/>
    <property type="match status" value="1"/>
</dbReference>
<dbReference type="Gene3D" id="1.20.1250.20">
    <property type="entry name" value="MFS general substrate transporter like domains"/>
    <property type="match status" value="2"/>
</dbReference>
<accession>A0A0R1QQA4</accession>
<dbReference type="GO" id="GO:0005886">
    <property type="term" value="C:plasma membrane"/>
    <property type="evidence" value="ECO:0007669"/>
    <property type="project" value="UniProtKB-SubCell"/>
</dbReference>
<sequence>MQDKQAVDAQGQSVDLQGRPYHRMAFIWTLLAGTFTMSISQSSLSTAYPTLMRYFGVPASTIQWLTTGFMLVMVVMMPVSPWLLNNLRFPVLFISMLALFDVGTFIIYLASSFPMMMVGRVMEAMAVGVMFPSYQSVMLRITPEDKRGGVMGFAGLVMGSALAVGPIISGIVLRYTSWQGLFVVFMLIITVVFLVALKTIKNVMPQKTSRLDYLSVVGSLGFIGILYVVNQIGKAGVNWGTMTALLVISILLVGYFVWRQFHVETPLLELRVLKTFNFDLAVLLTGTSYIALIVVTIIFPLYYQTVLGLSPFASGMSLVPGAILLSVLNPLTGRLADKIGFKSTMLTGMGMIVIGWALLVLISGKQPLVVMILIAALIEGGNAFVMMPAVTLGANSLPDQLIAHGTAVITTVRQILGSTGVAVATLILAMVTKSHLSLGSAQANLAGYRAVFITFLLVSVVGFIFAAMLRDGRQQKA</sequence>
<evidence type="ECO:0000256" key="4">
    <source>
        <dbReference type="ARBA" id="ARBA00022989"/>
    </source>
</evidence>
<evidence type="ECO:0000313" key="8">
    <source>
        <dbReference type="EMBL" id="KRL46918.1"/>
    </source>
</evidence>
<evidence type="ECO:0000256" key="5">
    <source>
        <dbReference type="ARBA" id="ARBA00023136"/>
    </source>
</evidence>
<feature type="transmembrane region" description="Helical" evidence="6">
    <location>
        <begin position="149"/>
        <end position="172"/>
    </location>
</feature>
<evidence type="ECO:0000256" key="2">
    <source>
        <dbReference type="ARBA" id="ARBA00022448"/>
    </source>
</evidence>
<evidence type="ECO:0000313" key="9">
    <source>
        <dbReference type="Proteomes" id="UP000051835"/>
    </source>
</evidence>
<feature type="transmembrane region" description="Helical" evidence="6">
    <location>
        <begin position="343"/>
        <end position="362"/>
    </location>
</feature>
<feature type="transmembrane region" description="Helical" evidence="6">
    <location>
        <begin position="117"/>
        <end position="137"/>
    </location>
</feature>
<dbReference type="GO" id="GO:0022857">
    <property type="term" value="F:transmembrane transporter activity"/>
    <property type="evidence" value="ECO:0007669"/>
    <property type="project" value="InterPro"/>
</dbReference>
<feature type="transmembrane region" description="Helical" evidence="6">
    <location>
        <begin position="91"/>
        <end position="111"/>
    </location>
</feature>
<dbReference type="PANTHER" id="PTHR42718">
    <property type="entry name" value="MAJOR FACILITATOR SUPERFAMILY MULTIDRUG TRANSPORTER MFSC"/>
    <property type="match status" value="1"/>
</dbReference>
<reference evidence="8 9" key="1">
    <citation type="journal article" date="2015" name="Genome Announc.">
        <title>Expanding the biotechnology potential of lactobacilli through comparative genomics of 213 strains and associated genera.</title>
        <authorList>
            <person name="Sun Z."/>
            <person name="Harris H.M."/>
            <person name="McCann A."/>
            <person name="Guo C."/>
            <person name="Argimon S."/>
            <person name="Zhang W."/>
            <person name="Yang X."/>
            <person name="Jeffery I.B."/>
            <person name="Cooney J.C."/>
            <person name="Kagawa T.F."/>
            <person name="Liu W."/>
            <person name="Song Y."/>
            <person name="Salvetti E."/>
            <person name="Wrobel A."/>
            <person name="Rasinkangas P."/>
            <person name="Parkhill J."/>
            <person name="Rea M.C."/>
            <person name="O'Sullivan O."/>
            <person name="Ritari J."/>
            <person name="Douillard F.P."/>
            <person name="Paul Ross R."/>
            <person name="Yang R."/>
            <person name="Briner A.E."/>
            <person name="Felis G.E."/>
            <person name="de Vos W.M."/>
            <person name="Barrangou R."/>
            <person name="Klaenhammer T.R."/>
            <person name="Caufield P.W."/>
            <person name="Cui Y."/>
            <person name="Zhang H."/>
            <person name="O'Toole P.W."/>
        </authorList>
    </citation>
    <scope>NUCLEOTIDE SEQUENCE [LARGE SCALE GENOMIC DNA]</scope>
    <source>
        <strain evidence="8 9">DSM 15429</strain>
    </source>
</reference>
<dbReference type="InterPro" id="IPR036259">
    <property type="entry name" value="MFS_trans_sf"/>
</dbReference>
<dbReference type="RefSeq" id="WP_045806126.1">
    <property type="nucleotide sequence ID" value="NZ_AZFC01000035.1"/>
</dbReference>
<dbReference type="Pfam" id="PF07690">
    <property type="entry name" value="MFS_1"/>
    <property type="match status" value="1"/>
</dbReference>
<dbReference type="EMBL" id="AZFC01000035">
    <property type="protein sequence ID" value="KRL46918.1"/>
    <property type="molecule type" value="Genomic_DNA"/>
</dbReference>
<dbReference type="PROSITE" id="PS50850">
    <property type="entry name" value="MFS"/>
    <property type="match status" value="1"/>
</dbReference>
<proteinExistence type="predicted"/>
<feature type="transmembrane region" description="Helical" evidence="6">
    <location>
        <begin position="211"/>
        <end position="230"/>
    </location>
</feature>
<gene>
    <name evidence="8" type="ORF">FD37_GL000398</name>
</gene>
<dbReference type="InterPro" id="IPR011701">
    <property type="entry name" value="MFS"/>
</dbReference>
<dbReference type="SUPFAM" id="SSF103473">
    <property type="entry name" value="MFS general substrate transporter"/>
    <property type="match status" value="1"/>
</dbReference>
<evidence type="ECO:0000259" key="7">
    <source>
        <dbReference type="PROSITE" id="PS50850"/>
    </source>
</evidence>
<feature type="domain" description="Major facilitator superfamily (MFS) profile" evidence="7">
    <location>
        <begin position="26"/>
        <end position="474"/>
    </location>
</feature>
<feature type="transmembrane region" description="Helical" evidence="6">
    <location>
        <begin position="64"/>
        <end position="84"/>
    </location>
</feature>
<protein>
    <submittedName>
        <fullName evidence="8">Major facilitator superfamily permease</fullName>
    </submittedName>
</protein>
<feature type="transmembrane region" description="Helical" evidence="6">
    <location>
        <begin position="368"/>
        <end position="394"/>
    </location>
</feature>
<dbReference type="InterPro" id="IPR020846">
    <property type="entry name" value="MFS_dom"/>
</dbReference>
<keyword evidence="5 6" id="KW-0472">Membrane</keyword>
<dbReference type="PATRIC" id="fig|1423805.4.peg.405"/>
<evidence type="ECO:0000256" key="3">
    <source>
        <dbReference type="ARBA" id="ARBA00022692"/>
    </source>
</evidence>
<feature type="transmembrane region" description="Helical" evidence="6">
    <location>
        <begin position="178"/>
        <end position="199"/>
    </location>
</feature>
<feature type="transmembrane region" description="Helical" evidence="6">
    <location>
        <begin position="236"/>
        <end position="258"/>
    </location>
</feature>
<dbReference type="AlphaFoldDB" id="A0A0R1QQA4"/>
<feature type="transmembrane region" description="Helical" evidence="6">
    <location>
        <begin position="415"/>
        <end position="436"/>
    </location>
</feature>